<dbReference type="InterPro" id="IPR016024">
    <property type="entry name" value="ARM-type_fold"/>
</dbReference>
<dbReference type="InterPro" id="IPR004830">
    <property type="entry name" value="LRR_variant"/>
</dbReference>
<dbReference type="Gene3D" id="1.25.10.10">
    <property type="entry name" value="Leucine-rich Repeat Variant"/>
    <property type="match status" value="1"/>
</dbReference>
<evidence type="ECO:0000313" key="3">
    <source>
        <dbReference type="Proteomes" id="UP000767327"/>
    </source>
</evidence>
<proteinExistence type="predicted"/>
<dbReference type="EMBL" id="JAAXZR010000019">
    <property type="protein sequence ID" value="NLT79684.1"/>
    <property type="molecule type" value="Genomic_DNA"/>
</dbReference>
<evidence type="ECO:0000256" key="1">
    <source>
        <dbReference type="SAM" id="MobiDB-lite"/>
    </source>
</evidence>
<organism evidence="2 3">
    <name type="scientific">Bifidobacterium crudilactis</name>
    <dbReference type="NCBI Taxonomy" id="327277"/>
    <lineage>
        <taxon>Bacteria</taxon>
        <taxon>Bacillati</taxon>
        <taxon>Actinomycetota</taxon>
        <taxon>Actinomycetes</taxon>
        <taxon>Bifidobacteriales</taxon>
        <taxon>Bifidobacteriaceae</taxon>
        <taxon>Bifidobacterium</taxon>
    </lineage>
</organism>
<dbReference type="SUPFAM" id="SSF48371">
    <property type="entry name" value="ARM repeat"/>
    <property type="match status" value="1"/>
</dbReference>
<dbReference type="Pfam" id="PF01816">
    <property type="entry name" value="LRV"/>
    <property type="match status" value="1"/>
</dbReference>
<dbReference type="Proteomes" id="UP000767327">
    <property type="component" value="Unassembled WGS sequence"/>
</dbReference>
<reference evidence="2" key="2">
    <citation type="submission" date="2020-01" db="EMBL/GenBank/DDBJ databases">
        <authorList>
            <person name="Campanaro S."/>
        </authorList>
    </citation>
    <scope>NUCLEOTIDE SEQUENCE</scope>
    <source>
        <strain evidence="2">AS01afH2WH_6</strain>
    </source>
</reference>
<name>A0A971ICL0_9BIFI</name>
<evidence type="ECO:0000313" key="2">
    <source>
        <dbReference type="EMBL" id="NLT79684.1"/>
    </source>
</evidence>
<sequence length="277" mass="29648">MLTGMATTQDAKNTVDMTVNEDARLDGEAAGVEAMRTNEGETSVPDSAPTIESDADDIEQKKQQLEDQAAPAAQEKATSVVQETLTVSYERLRHSIDSKELSEVARAELPDSSNQSAFSRATALLEAVAGNPHTPLEDRVFLAENMPFPNVLVKLSQDPDAQVRRAVAANVSDKNWLVGNLTKDEDEKVRAAALVNPQTSWKMRLEGAQSALTDAETLDVLGKLGAETENDAPVVLSSMVRRAVALNPNTSSEMLGKLAGDARPDVAKAAQRALAAR</sequence>
<feature type="region of interest" description="Disordered" evidence="1">
    <location>
        <begin position="1"/>
        <end position="76"/>
    </location>
</feature>
<dbReference type="InterPro" id="IPR011989">
    <property type="entry name" value="ARM-like"/>
</dbReference>
<protein>
    <submittedName>
        <fullName evidence="2">AbrB family transcriptional regulator</fullName>
    </submittedName>
</protein>
<feature type="compositionally biased region" description="Polar residues" evidence="1">
    <location>
        <begin position="1"/>
        <end position="17"/>
    </location>
</feature>
<dbReference type="AlphaFoldDB" id="A0A971ICL0"/>
<accession>A0A971ICL0</accession>
<reference evidence="2" key="1">
    <citation type="journal article" date="2020" name="Biotechnol. Biofuels">
        <title>New insights from the biogas microbiome by comprehensive genome-resolved metagenomics of nearly 1600 species originating from multiple anaerobic digesters.</title>
        <authorList>
            <person name="Campanaro S."/>
            <person name="Treu L."/>
            <person name="Rodriguez-R L.M."/>
            <person name="Kovalovszki A."/>
            <person name="Ziels R.M."/>
            <person name="Maus I."/>
            <person name="Zhu X."/>
            <person name="Kougias P.G."/>
            <person name="Basile A."/>
            <person name="Luo G."/>
            <person name="Schluter A."/>
            <person name="Konstantinidis K.T."/>
            <person name="Angelidaki I."/>
        </authorList>
    </citation>
    <scope>NUCLEOTIDE SEQUENCE</scope>
    <source>
        <strain evidence="2">AS01afH2WH_6</strain>
    </source>
</reference>
<gene>
    <name evidence="2" type="ORF">GXW98_05295</name>
</gene>
<comment type="caution">
    <text evidence="2">The sequence shown here is derived from an EMBL/GenBank/DDBJ whole genome shotgun (WGS) entry which is preliminary data.</text>
</comment>